<evidence type="ECO:0000256" key="1">
    <source>
        <dbReference type="SAM" id="Phobius"/>
    </source>
</evidence>
<feature type="transmembrane region" description="Helical" evidence="1">
    <location>
        <begin position="165"/>
        <end position="187"/>
    </location>
</feature>
<dbReference type="Proteomes" id="UP000012371">
    <property type="component" value="Unassembled WGS sequence"/>
</dbReference>
<dbReference type="EMBL" id="AOGW02000010">
    <property type="protein sequence ID" value="EMY61348.1"/>
    <property type="molecule type" value="Genomic_DNA"/>
</dbReference>
<evidence type="ECO:0008006" key="4">
    <source>
        <dbReference type="Google" id="ProtNLM"/>
    </source>
</evidence>
<dbReference type="STRING" id="1257025.LEP1GSC203_1267"/>
<feature type="transmembrane region" description="Helical" evidence="1">
    <location>
        <begin position="137"/>
        <end position="158"/>
    </location>
</feature>
<sequence length="220" mass="25555">MLIKISRHSVFLTSVAFVFILYMITRPLVTLDSYWVIPTSLSLLNEGNINLDEFSAYGVRISYAAIQIDNHFYNYFPYGISFLIIPIVAVLNIFIPESFFFQYHGQIEKFRASLLILSSFFFLYNVFSFYISKRKSGFLVVVMGLCTPLFTSGSRALWQHSRSVLLLSISLFLLLVLSFAIQFSAVISKNTQLWNIRGSDINEKPERVWDWNQPQFYPFE</sequence>
<reference evidence="2" key="1">
    <citation type="submission" date="2013-03" db="EMBL/GenBank/DDBJ databases">
        <authorList>
            <person name="Harkins D.M."/>
            <person name="Durkin A.S."/>
            <person name="Brinkac L.M."/>
            <person name="Haft D.H."/>
            <person name="Selengut J.D."/>
            <person name="Sanka R."/>
            <person name="DePew J."/>
            <person name="Purushe J."/>
            <person name="Hartskeerl R.A."/>
            <person name="Ahmed A."/>
            <person name="van der Linden H."/>
            <person name="Goris M.G.A."/>
            <person name="Vinetz J.M."/>
            <person name="Sutton G.G."/>
            <person name="Nierman W.C."/>
            <person name="Fouts D.E."/>
        </authorList>
    </citation>
    <scope>NUCLEOTIDE SEQUENCE [LARGE SCALE GENOMIC DNA]</scope>
    <source>
        <strain evidence="2">LT 11-33</strain>
    </source>
</reference>
<dbReference type="OrthoDB" id="316175at2"/>
<keyword evidence="1" id="KW-1133">Transmembrane helix</keyword>
<keyword evidence="1" id="KW-0812">Transmembrane</keyword>
<protein>
    <recommendedName>
        <fullName evidence="4">Membrane protein, PF09852 family</fullName>
    </recommendedName>
</protein>
<evidence type="ECO:0000313" key="3">
    <source>
        <dbReference type="Proteomes" id="UP000012371"/>
    </source>
</evidence>
<proteinExistence type="predicted"/>
<feature type="transmembrane region" description="Helical" evidence="1">
    <location>
        <begin position="112"/>
        <end position="131"/>
    </location>
</feature>
<feature type="transmembrane region" description="Helical" evidence="1">
    <location>
        <begin position="9"/>
        <end position="29"/>
    </location>
</feature>
<keyword evidence="1" id="KW-0472">Membrane</keyword>
<comment type="caution">
    <text evidence="2">The sequence shown here is derived from an EMBL/GenBank/DDBJ whole genome shotgun (WGS) entry which is preliminary data.</text>
</comment>
<evidence type="ECO:0000313" key="2">
    <source>
        <dbReference type="EMBL" id="EMY61348.1"/>
    </source>
</evidence>
<name>N1VSF3_9LEPT</name>
<organism evidence="2 3">
    <name type="scientific">Leptospira terpstrae serovar Hualin str. LT 11-33 = ATCC 700639</name>
    <dbReference type="NCBI Taxonomy" id="1257025"/>
    <lineage>
        <taxon>Bacteria</taxon>
        <taxon>Pseudomonadati</taxon>
        <taxon>Spirochaetota</taxon>
        <taxon>Spirochaetia</taxon>
        <taxon>Leptospirales</taxon>
        <taxon>Leptospiraceae</taxon>
        <taxon>Leptospira</taxon>
    </lineage>
</organism>
<keyword evidence="3" id="KW-1185">Reference proteome</keyword>
<dbReference type="AlphaFoldDB" id="N1VSF3"/>
<accession>N1VSF3</accession>
<gene>
    <name evidence="2" type="ORF">LEP1GSC203_1267</name>
</gene>
<feature type="transmembrane region" description="Helical" evidence="1">
    <location>
        <begin position="78"/>
        <end position="100"/>
    </location>
</feature>